<dbReference type="PANTHER" id="PTHR44858">
    <property type="entry name" value="TETRATRICOPEPTIDE REPEAT PROTEIN 6"/>
    <property type="match status" value="1"/>
</dbReference>
<evidence type="ECO:0000256" key="2">
    <source>
        <dbReference type="ARBA" id="ARBA00022803"/>
    </source>
</evidence>
<dbReference type="PROSITE" id="PS50005">
    <property type="entry name" value="TPR"/>
    <property type="match status" value="1"/>
</dbReference>
<dbReference type="InterPro" id="IPR019734">
    <property type="entry name" value="TPR_rpt"/>
</dbReference>
<keyword evidence="2" id="KW-0802">TPR repeat</keyword>
<reference evidence="3" key="1">
    <citation type="submission" date="2018-06" db="EMBL/GenBank/DDBJ databases">
        <authorList>
            <person name="Zhirakovskaya E."/>
        </authorList>
    </citation>
    <scope>NUCLEOTIDE SEQUENCE</scope>
</reference>
<evidence type="ECO:0000256" key="1">
    <source>
        <dbReference type="ARBA" id="ARBA00022737"/>
    </source>
</evidence>
<dbReference type="SUPFAM" id="SSF48452">
    <property type="entry name" value="TPR-like"/>
    <property type="match status" value="1"/>
</dbReference>
<dbReference type="Gene3D" id="1.25.40.10">
    <property type="entry name" value="Tetratricopeptide repeat domain"/>
    <property type="match status" value="1"/>
</dbReference>
<accession>A0A3B1DZI0</accession>
<name>A0A3B1DZI0_9ZZZZ</name>
<proteinExistence type="predicted"/>
<keyword evidence="1" id="KW-0677">Repeat</keyword>
<organism evidence="3">
    <name type="scientific">hydrothermal vent metagenome</name>
    <dbReference type="NCBI Taxonomy" id="652676"/>
    <lineage>
        <taxon>unclassified sequences</taxon>
        <taxon>metagenomes</taxon>
        <taxon>ecological metagenomes</taxon>
    </lineage>
</organism>
<dbReference type="EMBL" id="UOGJ01000147">
    <property type="protein sequence ID" value="VAX38005.1"/>
    <property type="molecule type" value="Genomic_DNA"/>
</dbReference>
<sequence>MKKIDFRKLRVMIDEAITYDDIGRAYELVEQGIEAAEQQELLSERMYFKAQFSIIEEDFSEAIRYLDLTIKYNPTDGAAYNDRALCMIELGKLEGVEKYFDQGIKVEPDFATIHHNKGWFLNKIGHHNQALKSLRRALKLEPKRAVTYENIANCFLELGQVDKAIAAYKKTSALLSAEHKSIREQIKKLIKILKTLQ</sequence>
<evidence type="ECO:0000313" key="3">
    <source>
        <dbReference type="EMBL" id="VAX38005.1"/>
    </source>
</evidence>
<dbReference type="AlphaFoldDB" id="A0A3B1DZI0"/>
<dbReference type="SMART" id="SM00028">
    <property type="entry name" value="TPR"/>
    <property type="match status" value="4"/>
</dbReference>
<dbReference type="Pfam" id="PF14559">
    <property type="entry name" value="TPR_19"/>
    <property type="match status" value="1"/>
</dbReference>
<dbReference type="InterPro" id="IPR011990">
    <property type="entry name" value="TPR-like_helical_dom_sf"/>
</dbReference>
<protein>
    <submittedName>
        <fullName evidence="3">Uncharacterized protein</fullName>
    </submittedName>
</protein>
<dbReference type="PANTHER" id="PTHR44858:SF1">
    <property type="entry name" value="UDP-N-ACETYLGLUCOSAMINE--PEPTIDE N-ACETYLGLUCOSAMINYLTRANSFERASE SPINDLY-RELATED"/>
    <property type="match status" value="1"/>
</dbReference>
<dbReference type="InterPro" id="IPR050498">
    <property type="entry name" value="Ycf3"/>
</dbReference>
<gene>
    <name evidence="3" type="ORF">MNBD_UNCLBAC01-2093</name>
</gene>